<proteinExistence type="predicted"/>
<dbReference type="RefSeq" id="WP_156479991.1">
    <property type="nucleotide sequence ID" value="NZ_FQXG01000002.1"/>
</dbReference>
<dbReference type="Proteomes" id="UP000184268">
    <property type="component" value="Unassembled WGS sequence"/>
</dbReference>
<dbReference type="AlphaFoldDB" id="A0A1M5RU23"/>
<keyword evidence="2" id="KW-1185">Reference proteome</keyword>
<sequence length="52" mass="6220">MARANRRRKALHSLSERRRMCRKRTHMRVVHRSKMFTQLIQAEELVSSDAAL</sequence>
<name>A0A1M5RU23_9GAMM</name>
<organism evidence="1 2">
    <name type="scientific">Ferrimonas marina</name>
    <dbReference type="NCBI Taxonomy" id="299255"/>
    <lineage>
        <taxon>Bacteria</taxon>
        <taxon>Pseudomonadati</taxon>
        <taxon>Pseudomonadota</taxon>
        <taxon>Gammaproteobacteria</taxon>
        <taxon>Alteromonadales</taxon>
        <taxon>Ferrimonadaceae</taxon>
        <taxon>Ferrimonas</taxon>
    </lineage>
</organism>
<reference evidence="1 2" key="1">
    <citation type="submission" date="2016-11" db="EMBL/GenBank/DDBJ databases">
        <authorList>
            <person name="Jaros S."/>
            <person name="Januszkiewicz K."/>
            <person name="Wedrychowicz H."/>
        </authorList>
    </citation>
    <scope>NUCLEOTIDE SEQUENCE [LARGE SCALE GENOMIC DNA]</scope>
    <source>
        <strain evidence="1 2">DSM 16917</strain>
    </source>
</reference>
<evidence type="ECO:0000313" key="1">
    <source>
        <dbReference type="EMBL" id="SHH29815.1"/>
    </source>
</evidence>
<accession>A0A1M5RU23</accession>
<protein>
    <submittedName>
        <fullName evidence="1">Uncharacterized protein</fullName>
    </submittedName>
</protein>
<dbReference type="EMBL" id="FQXG01000002">
    <property type="protein sequence ID" value="SHH29815.1"/>
    <property type="molecule type" value="Genomic_DNA"/>
</dbReference>
<gene>
    <name evidence="1" type="ORF">SAMN02745129_1754</name>
</gene>
<evidence type="ECO:0000313" key="2">
    <source>
        <dbReference type="Proteomes" id="UP000184268"/>
    </source>
</evidence>